<keyword evidence="3" id="KW-1185">Reference proteome</keyword>
<evidence type="ECO:0000256" key="1">
    <source>
        <dbReference type="SAM" id="MobiDB-lite"/>
    </source>
</evidence>
<accession>A0A811UFE0</accession>
<dbReference type="AlphaFoldDB" id="A0A811UFE0"/>
<dbReference type="EMBL" id="CAJHJT010000001">
    <property type="protein sequence ID" value="CAD6995943.1"/>
    <property type="molecule type" value="Genomic_DNA"/>
</dbReference>
<protein>
    <submittedName>
        <fullName evidence="2">(Mediterranean fruit fly) hypothetical protein</fullName>
    </submittedName>
</protein>
<reference evidence="2" key="1">
    <citation type="submission" date="2020-11" db="EMBL/GenBank/DDBJ databases">
        <authorList>
            <person name="Whitehead M."/>
        </authorList>
    </citation>
    <scope>NUCLEOTIDE SEQUENCE</scope>
    <source>
        <strain evidence="2">EGII</strain>
    </source>
</reference>
<gene>
    <name evidence="2" type="ORF">CCAP1982_LOCUS4650</name>
</gene>
<organism evidence="2 3">
    <name type="scientific">Ceratitis capitata</name>
    <name type="common">Mediterranean fruit fly</name>
    <name type="synonym">Tephritis capitata</name>
    <dbReference type="NCBI Taxonomy" id="7213"/>
    <lineage>
        <taxon>Eukaryota</taxon>
        <taxon>Metazoa</taxon>
        <taxon>Ecdysozoa</taxon>
        <taxon>Arthropoda</taxon>
        <taxon>Hexapoda</taxon>
        <taxon>Insecta</taxon>
        <taxon>Pterygota</taxon>
        <taxon>Neoptera</taxon>
        <taxon>Endopterygota</taxon>
        <taxon>Diptera</taxon>
        <taxon>Brachycera</taxon>
        <taxon>Muscomorpha</taxon>
        <taxon>Tephritoidea</taxon>
        <taxon>Tephritidae</taxon>
        <taxon>Ceratitis</taxon>
        <taxon>Ceratitis</taxon>
    </lineage>
</organism>
<dbReference type="Proteomes" id="UP000606786">
    <property type="component" value="Unassembled WGS sequence"/>
</dbReference>
<feature type="compositionally biased region" description="Low complexity" evidence="1">
    <location>
        <begin position="16"/>
        <end position="43"/>
    </location>
</feature>
<comment type="caution">
    <text evidence="2">The sequence shown here is derived from an EMBL/GenBank/DDBJ whole genome shotgun (WGS) entry which is preliminary data.</text>
</comment>
<sequence length="84" mass="8793">MDTPKLQPITNKIKHNNSNTNNNPHANEGSAGNNYGGNARFNNNGGGGGNGPSVNEGPNQAYGSGEWKVKSFLSDEEQSCGKCV</sequence>
<name>A0A811UFE0_CERCA</name>
<evidence type="ECO:0000313" key="2">
    <source>
        <dbReference type="EMBL" id="CAD6995943.1"/>
    </source>
</evidence>
<proteinExistence type="predicted"/>
<evidence type="ECO:0000313" key="3">
    <source>
        <dbReference type="Proteomes" id="UP000606786"/>
    </source>
</evidence>
<feature type="region of interest" description="Disordered" evidence="1">
    <location>
        <begin position="1"/>
        <end position="68"/>
    </location>
</feature>